<keyword evidence="4 6" id="KW-0472">Membrane</keyword>
<dbReference type="GO" id="GO:0012505">
    <property type="term" value="C:endomembrane system"/>
    <property type="evidence" value="ECO:0007669"/>
    <property type="project" value="UniProtKB-SubCell"/>
</dbReference>
<feature type="transmembrane region" description="Helical" evidence="6">
    <location>
        <begin position="55"/>
        <end position="76"/>
    </location>
</feature>
<sequence>MPTPGPDTTPEPAPGSSPGSSPDTPAIRLYPPALSIAAPLLAILLEWLLPLGWLPTGFGLASLIGLALMAAAGALAMSATRAFAAEGTEVDPRSPASALALSGPYRFTRNPMYLGMVLLQIGLALTFSLDWALPLAALLWLALDLAVVRPEEAYLHATFGAAYGAYCARVRRWI</sequence>
<name>A0A1Y5SMY7_9RHOB</name>
<evidence type="ECO:0000256" key="6">
    <source>
        <dbReference type="SAM" id="Phobius"/>
    </source>
</evidence>
<accession>A0A1Y5SMY7</accession>
<evidence type="ECO:0000313" key="8">
    <source>
        <dbReference type="Proteomes" id="UP000193409"/>
    </source>
</evidence>
<keyword evidence="2 6" id="KW-0812">Transmembrane</keyword>
<comment type="subcellular location">
    <subcellularLocation>
        <location evidence="1">Endomembrane system</location>
        <topology evidence="1">Multi-pass membrane protein</topology>
    </subcellularLocation>
</comment>
<evidence type="ECO:0000256" key="2">
    <source>
        <dbReference type="ARBA" id="ARBA00022692"/>
    </source>
</evidence>
<dbReference type="RefSeq" id="WP_085868810.1">
    <property type="nucleotide sequence ID" value="NZ_FWFQ01000015.1"/>
</dbReference>
<organism evidence="7 8">
    <name type="scientific">Pseudoruegeria aquimaris</name>
    <dbReference type="NCBI Taxonomy" id="393663"/>
    <lineage>
        <taxon>Bacteria</taxon>
        <taxon>Pseudomonadati</taxon>
        <taxon>Pseudomonadota</taxon>
        <taxon>Alphaproteobacteria</taxon>
        <taxon>Rhodobacterales</taxon>
        <taxon>Roseobacteraceae</taxon>
        <taxon>Pseudoruegeria</taxon>
    </lineage>
</organism>
<evidence type="ECO:0008006" key="9">
    <source>
        <dbReference type="Google" id="ProtNLM"/>
    </source>
</evidence>
<dbReference type="EMBL" id="FWFQ01000015">
    <property type="protein sequence ID" value="SLN44455.1"/>
    <property type="molecule type" value="Genomic_DNA"/>
</dbReference>
<keyword evidence="8" id="KW-1185">Reference proteome</keyword>
<evidence type="ECO:0000256" key="5">
    <source>
        <dbReference type="SAM" id="MobiDB-lite"/>
    </source>
</evidence>
<evidence type="ECO:0000256" key="1">
    <source>
        <dbReference type="ARBA" id="ARBA00004127"/>
    </source>
</evidence>
<feature type="compositionally biased region" description="Pro residues" evidence="5">
    <location>
        <begin position="1"/>
        <end position="15"/>
    </location>
</feature>
<proteinExistence type="predicted"/>
<protein>
    <recommendedName>
        <fullName evidence="9">Isoprenylcysteine carboxyl methyltransferase (ICMT) family protein</fullName>
    </recommendedName>
</protein>
<feature type="transmembrane region" description="Helical" evidence="6">
    <location>
        <begin position="153"/>
        <end position="170"/>
    </location>
</feature>
<dbReference type="Pfam" id="PF04191">
    <property type="entry name" value="PEMT"/>
    <property type="match status" value="1"/>
</dbReference>
<dbReference type="InterPro" id="IPR007318">
    <property type="entry name" value="Phopholipid_MeTrfase"/>
</dbReference>
<dbReference type="AlphaFoldDB" id="A0A1Y5SMY7"/>
<dbReference type="Proteomes" id="UP000193409">
    <property type="component" value="Unassembled WGS sequence"/>
</dbReference>
<evidence type="ECO:0000256" key="4">
    <source>
        <dbReference type="ARBA" id="ARBA00023136"/>
    </source>
</evidence>
<feature type="region of interest" description="Disordered" evidence="5">
    <location>
        <begin position="1"/>
        <end position="24"/>
    </location>
</feature>
<gene>
    <name evidence="7" type="ORF">PSA7680_02256</name>
</gene>
<feature type="transmembrane region" description="Helical" evidence="6">
    <location>
        <begin position="113"/>
        <end position="141"/>
    </location>
</feature>
<reference evidence="7 8" key="1">
    <citation type="submission" date="2017-03" db="EMBL/GenBank/DDBJ databases">
        <authorList>
            <person name="Afonso C.L."/>
            <person name="Miller P.J."/>
            <person name="Scott M.A."/>
            <person name="Spackman E."/>
            <person name="Goraichik I."/>
            <person name="Dimitrov K.M."/>
            <person name="Suarez D.L."/>
            <person name="Swayne D.E."/>
        </authorList>
    </citation>
    <scope>NUCLEOTIDE SEQUENCE [LARGE SCALE GENOMIC DNA]</scope>
    <source>
        <strain evidence="7 8">CECT 7680</strain>
    </source>
</reference>
<dbReference type="Gene3D" id="1.20.120.1630">
    <property type="match status" value="1"/>
</dbReference>
<evidence type="ECO:0000256" key="3">
    <source>
        <dbReference type="ARBA" id="ARBA00022989"/>
    </source>
</evidence>
<dbReference type="OrthoDB" id="9811969at2"/>
<keyword evidence="3 6" id="KW-1133">Transmembrane helix</keyword>
<evidence type="ECO:0000313" key="7">
    <source>
        <dbReference type="EMBL" id="SLN44455.1"/>
    </source>
</evidence>